<gene>
    <name evidence="1" type="ORF">AAFF_G00331440</name>
</gene>
<dbReference type="Proteomes" id="UP001221898">
    <property type="component" value="Unassembled WGS sequence"/>
</dbReference>
<accession>A0AAD7WPR6</accession>
<keyword evidence="2" id="KW-1185">Reference proteome</keyword>
<evidence type="ECO:0000313" key="2">
    <source>
        <dbReference type="Proteomes" id="UP001221898"/>
    </source>
</evidence>
<protein>
    <submittedName>
        <fullName evidence="1">Uncharacterized protein</fullName>
    </submittedName>
</protein>
<dbReference type="AlphaFoldDB" id="A0AAD7WPR6"/>
<sequence length="69" mass="7441">MTATLFTRLQRRPPPTIGIVGNRARKAFKFITAEPTVVGPGSSTACAGKAIVTELSDRINAPVGSDWWR</sequence>
<comment type="caution">
    <text evidence="1">The sequence shown here is derived from an EMBL/GenBank/DDBJ whole genome shotgun (WGS) entry which is preliminary data.</text>
</comment>
<reference evidence="1" key="1">
    <citation type="journal article" date="2023" name="Science">
        <title>Genome structures resolve the early diversification of teleost fishes.</title>
        <authorList>
            <person name="Parey E."/>
            <person name="Louis A."/>
            <person name="Montfort J."/>
            <person name="Bouchez O."/>
            <person name="Roques C."/>
            <person name="Iampietro C."/>
            <person name="Lluch J."/>
            <person name="Castinel A."/>
            <person name="Donnadieu C."/>
            <person name="Desvignes T."/>
            <person name="Floi Bucao C."/>
            <person name="Jouanno E."/>
            <person name="Wen M."/>
            <person name="Mejri S."/>
            <person name="Dirks R."/>
            <person name="Jansen H."/>
            <person name="Henkel C."/>
            <person name="Chen W.J."/>
            <person name="Zahm M."/>
            <person name="Cabau C."/>
            <person name="Klopp C."/>
            <person name="Thompson A.W."/>
            <person name="Robinson-Rechavi M."/>
            <person name="Braasch I."/>
            <person name="Lecointre G."/>
            <person name="Bobe J."/>
            <person name="Postlethwait J.H."/>
            <person name="Berthelot C."/>
            <person name="Roest Crollius H."/>
            <person name="Guiguen Y."/>
        </authorList>
    </citation>
    <scope>NUCLEOTIDE SEQUENCE</scope>
    <source>
        <strain evidence="1">NC1722</strain>
    </source>
</reference>
<evidence type="ECO:0000313" key="1">
    <source>
        <dbReference type="EMBL" id="KAJ8404757.1"/>
    </source>
</evidence>
<dbReference type="EMBL" id="JAINUG010000051">
    <property type="protein sequence ID" value="KAJ8404757.1"/>
    <property type="molecule type" value="Genomic_DNA"/>
</dbReference>
<organism evidence="1 2">
    <name type="scientific">Aldrovandia affinis</name>
    <dbReference type="NCBI Taxonomy" id="143900"/>
    <lineage>
        <taxon>Eukaryota</taxon>
        <taxon>Metazoa</taxon>
        <taxon>Chordata</taxon>
        <taxon>Craniata</taxon>
        <taxon>Vertebrata</taxon>
        <taxon>Euteleostomi</taxon>
        <taxon>Actinopterygii</taxon>
        <taxon>Neopterygii</taxon>
        <taxon>Teleostei</taxon>
        <taxon>Notacanthiformes</taxon>
        <taxon>Halosauridae</taxon>
        <taxon>Aldrovandia</taxon>
    </lineage>
</organism>
<name>A0AAD7WPR6_9TELE</name>
<proteinExistence type="predicted"/>